<dbReference type="GO" id="GO:0042910">
    <property type="term" value="F:xenobiotic transmembrane transporter activity"/>
    <property type="evidence" value="ECO:0007669"/>
    <property type="project" value="TreeGrafter"/>
</dbReference>
<keyword evidence="2" id="KW-1185">Reference proteome</keyword>
<dbReference type="GO" id="GO:0005886">
    <property type="term" value="C:plasma membrane"/>
    <property type="evidence" value="ECO:0007669"/>
    <property type="project" value="TreeGrafter"/>
</dbReference>
<reference evidence="1 2" key="2">
    <citation type="submission" date="2019-02" db="EMBL/GenBank/DDBJ databases">
        <title>'Lichenibacterium ramalinii' gen. nov. sp. nov., 'Lichenibacterium minor' gen. nov. sp. nov.</title>
        <authorList>
            <person name="Pankratov T."/>
        </authorList>
    </citation>
    <scope>NUCLEOTIDE SEQUENCE [LARGE SCALE GENOMIC DNA]</scope>
    <source>
        <strain evidence="1 2">RmlP001</strain>
    </source>
</reference>
<comment type="caution">
    <text evidence="1">The sequence shown here is derived from an EMBL/GenBank/DDBJ whole genome shotgun (WGS) entry which is preliminary data.</text>
</comment>
<proteinExistence type="predicted"/>
<dbReference type="PANTHER" id="PTHR32063">
    <property type="match status" value="1"/>
</dbReference>
<dbReference type="InterPro" id="IPR001036">
    <property type="entry name" value="Acrflvin-R"/>
</dbReference>
<dbReference type="Proteomes" id="UP000289411">
    <property type="component" value="Unassembled WGS sequence"/>
</dbReference>
<organism evidence="1 2">
    <name type="scientific">Lichenibacterium ramalinae</name>
    <dbReference type="NCBI Taxonomy" id="2316527"/>
    <lineage>
        <taxon>Bacteria</taxon>
        <taxon>Pseudomonadati</taxon>
        <taxon>Pseudomonadota</taxon>
        <taxon>Alphaproteobacteria</taxon>
        <taxon>Hyphomicrobiales</taxon>
        <taxon>Lichenihabitantaceae</taxon>
        <taxon>Lichenibacterium</taxon>
    </lineage>
</organism>
<dbReference type="AlphaFoldDB" id="A0A4Q2RCK8"/>
<accession>A0A4Q2RCK8</accession>
<dbReference type="PANTHER" id="PTHR32063:SF77">
    <property type="entry name" value="ACR FAMILY TRANSPORT PROTEIN"/>
    <property type="match status" value="1"/>
</dbReference>
<protein>
    <submittedName>
        <fullName evidence="1">Efflux RND transporter permease subunit</fullName>
    </submittedName>
</protein>
<reference evidence="1 2" key="1">
    <citation type="submission" date="2018-09" db="EMBL/GenBank/DDBJ databases">
        <authorList>
            <person name="Grouzdev D.S."/>
            <person name="Krutkina M.S."/>
        </authorList>
    </citation>
    <scope>NUCLEOTIDE SEQUENCE [LARGE SCALE GENOMIC DNA]</scope>
    <source>
        <strain evidence="1 2">RmlP001</strain>
    </source>
</reference>
<dbReference type="Gene3D" id="1.20.1640.10">
    <property type="entry name" value="Multidrug efflux transporter AcrB transmembrane domain"/>
    <property type="match status" value="1"/>
</dbReference>
<dbReference type="EMBL" id="QYBC01000010">
    <property type="protein sequence ID" value="RYB04327.1"/>
    <property type="molecule type" value="Genomic_DNA"/>
</dbReference>
<dbReference type="Pfam" id="PF00873">
    <property type="entry name" value="ACR_tran"/>
    <property type="match status" value="1"/>
</dbReference>
<evidence type="ECO:0000313" key="1">
    <source>
        <dbReference type="EMBL" id="RYB04327.1"/>
    </source>
</evidence>
<sequence length="96" mass="10149">MRLNVSAWAIRRPLAPLVLFMVLLVLGLASFRSFAVTRLPNVDVPVVSVTVTESGAAPAELQGQVTWRVEDAVAGVPGAKHITSTITSLGPCARRA</sequence>
<evidence type="ECO:0000313" key="2">
    <source>
        <dbReference type="Proteomes" id="UP000289411"/>
    </source>
</evidence>
<dbReference type="PRINTS" id="PR00702">
    <property type="entry name" value="ACRIFLAVINRP"/>
</dbReference>
<dbReference type="Gene3D" id="3.30.70.1430">
    <property type="entry name" value="Multidrug efflux transporter AcrB pore domain"/>
    <property type="match status" value="1"/>
</dbReference>
<dbReference type="SUPFAM" id="SSF82693">
    <property type="entry name" value="Multidrug efflux transporter AcrB pore domain, PN1, PN2, PC1 and PC2 subdomains"/>
    <property type="match status" value="1"/>
</dbReference>
<gene>
    <name evidence="1" type="ORF">D3272_12765</name>
</gene>
<name>A0A4Q2RCK8_9HYPH</name>